<name>A0ABR2UNC8_9PEZI</name>
<dbReference type="CDD" id="cd19075">
    <property type="entry name" value="AKR_AKR7A1-5"/>
    <property type="match status" value="1"/>
</dbReference>
<accession>A0ABR2UNC8</accession>
<dbReference type="SUPFAM" id="SSF51430">
    <property type="entry name" value="NAD(P)-linked oxidoreductase"/>
    <property type="match status" value="1"/>
</dbReference>
<proteinExistence type="predicted"/>
<evidence type="ECO:0000313" key="3">
    <source>
        <dbReference type="EMBL" id="KAK9415844.1"/>
    </source>
</evidence>
<feature type="domain" description="NADP-dependent oxidoreductase" evidence="2">
    <location>
        <begin position="6"/>
        <end position="301"/>
    </location>
</feature>
<dbReference type="InterPro" id="IPR036812">
    <property type="entry name" value="NAD(P)_OxRdtase_dom_sf"/>
</dbReference>
<reference evidence="3 4" key="1">
    <citation type="journal article" date="2024" name="J. Plant Pathol.">
        <title>Sequence and assembly of the genome of Seiridium unicorne, isolate CBS 538.82, causal agent of cypress canker disease.</title>
        <authorList>
            <person name="Scali E."/>
            <person name="Rocca G.D."/>
            <person name="Danti R."/>
            <person name="Garbelotto M."/>
            <person name="Barberini S."/>
            <person name="Baroncelli R."/>
            <person name="Emiliani G."/>
        </authorList>
    </citation>
    <scope>NUCLEOTIDE SEQUENCE [LARGE SCALE GENOMIC DNA]</scope>
    <source>
        <strain evidence="3 4">BM-138-508</strain>
    </source>
</reference>
<dbReference type="EMBL" id="JARVKF010000412">
    <property type="protein sequence ID" value="KAK9415844.1"/>
    <property type="molecule type" value="Genomic_DNA"/>
</dbReference>
<dbReference type="PRINTS" id="PR00069">
    <property type="entry name" value="ALDKETRDTASE"/>
</dbReference>
<dbReference type="Gene3D" id="3.20.20.100">
    <property type="entry name" value="NADP-dependent oxidoreductase domain"/>
    <property type="match status" value="1"/>
</dbReference>
<dbReference type="InterPro" id="IPR020471">
    <property type="entry name" value="AKR"/>
</dbReference>
<organism evidence="3 4">
    <name type="scientific">Seiridium unicorne</name>
    <dbReference type="NCBI Taxonomy" id="138068"/>
    <lineage>
        <taxon>Eukaryota</taxon>
        <taxon>Fungi</taxon>
        <taxon>Dikarya</taxon>
        <taxon>Ascomycota</taxon>
        <taxon>Pezizomycotina</taxon>
        <taxon>Sordariomycetes</taxon>
        <taxon>Xylariomycetidae</taxon>
        <taxon>Amphisphaeriales</taxon>
        <taxon>Sporocadaceae</taxon>
        <taxon>Seiridium</taxon>
    </lineage>
</organism>
<dbReference type="Pfam" id="PF00248">
    <property type="entry name" value="Aldo_ket_red"/>
    <property type="match status" value="1"/>
</dbReference>
<dbReference type="InterPro" id="IPR023210">
    <property type="entry name" value="NADP_OxRdtase_dom"/>
</dbReference>
<comment type="caution">
    <text evidence="3">The sequence shown here is derived from an EMBL/GenBank/DDBJ whole genome shotgun (WGS) entry which is preliminary data.</text>
</comment>
<dbReference type="PANTHER" id="PTHR43364:SF4">
    <property type="entry name" value="NAD(P)-LINKED OXIDOREDUCTASE SUPERFAMILY PROTEIN"/>
    <property type="match status" value="1"/>
</dbReference>
<dbReference type="PANTHER" id="PTHR43364">
    <property type="entry name" value="NADH-SPECIFIC METHYLGLYOXAL REDUCTASE-RELATED"/>
    <property type="match status" value="1"/>
</dbReference>
<evidence type="ECO:0000256" key="1">
    <source>
        <dbReference type="ARBA" id="ARBA00023002"/>
    </source>
</evidence>
<gene>
    <name evidence="3" type="ORF">SUNI508_10144</name>
</gene>
<evidence type="ECO:0000259" key="2">
    <source>
        <dbReference type="Pfam" id="PF00248"/>
    </source>
</evidence>
<protein>
    <submittedName>
        <fullName evidence="3">NADP-dependent oxidoreductase domain-containing protein</fullName>
    </submittedName>
</protein>
<sequence>MSCIKIIYGSGSAGSWRDEKEGPGVLNVLEEFGVDTIDTARIYTSSEELIGKRGAADRFEIDTKHPGGFAQNTPATKENVIETAEVSLGLLKTDQVHIYYLHAPDRTTPLKDTLAGINELYKQGRFRHFGLSNFLANEVEEVIHVAAEHGFVRPSVYQGNYSAFARRHELELFPVLRKHGIAFNAYSPLAGGFLTKTAKDVEDQVGRFTPANPLGEVYVTLYKKPVFLAALEVWEAISQASRVPKAELAYRWVAYHSSLTRENGDGMIVGARNLQQLRETLTGLRRGPLPDDVAKQIEAIWDQIKDEAGLDNFNLNSA</sequence>
<dbReference type="InterPro" id="IPR050523">
    <property type="entry name" value="AKR_Detox_Biosynth"/>
</dbReference>
<evidence type="ECO:0000313" key="4">
    <source>
        <dbReference type="Proteomes" id="UP001408356"/>
    </source>
</evidence>
<dbReference type="Proteomes" id="UP001408356">
    <property type="component" value="Unassembled WGS sequence"/>
</dbReference>
<keyword evidence="1" id="KW-0560">Oxidoreductase</keyword>
<keyword evidence="4" id="KW-1185">Reference proteome</keyword>